<name>A0A085LNA8_9BILA</name>
<proteinExistence type="predicted"/>
<dbReference type="EMBL" id="KL363371">
    <property type="protein sequence ID" value="KFD46454.1"/>
    <property type="molecule type" value="Genomic_DNA"/>
</dbReference>
<evidence type="ECO:0000313" key="2">
    <source>
        <dbReference type="Proteomes" id="UP000030764"/>
    </source>
</evidence>
<gene>
    <name evidence="1" type="ORF">M513_12683</name>
</gene>
<evidence type="ECO:0000313" key="1">
    <source>
        <dbReference type="EMBL" id="KFD46454.1"/>
    </source>
</evidence>
<dbReference type="AlphaFoldDB" id="A0A085LNA8"/>
<protein>
    <submittedName>
        <fullName evidence="1">Uncharacterized protein</fullName>
    </submittedName>
</protein>
<reference evidence="1 2" key="1">
    <citation type="journal article" date="2014" name="Nat. Genet.">
        <title>Genome and transcriptome of the porcine whipworm Trichuris suis.</title>
        <authorList>
            <person name="Jex A.R."/>
            <person name="Nejsum P."/>
            <person name="Schwarz E.M."/>
            <person name="Hu L."/>
            <person name="Young N.D."/>
            <person name="Hall R.S."/>
            <person name="Korhonen P.K."/>
            <person name="Liao S."/>
            <person name="Thamsborg S."/>
            <person name="Xia J."/>
            <person name="Xu P."/>
            <person name="Wang S."/>
            <person name="Scheerlinck J.P."/>
            <person name="Hofmann A."/>
            <person name="Sternberg P.W."/>
            <person name="Wang J."/>
            <person name="Gasser R.B."/>
        </authorList>
    </citation>
    <scope>NUCLEOTIDE SEQUENCE [LARGE SCALE GENOMIC DNA]</scope>
    <source>
        <strain evidence="1">DCEP-RM93M</strain>
    </source>
</reference>
<accession>A0A085LNA8</accession>
<sequence length="111" mass="12780">MSCRLSEQLPATITSHNRVSVEVTKPKVEIPKVGRQKVETPNGRNVEWSEDRTVQTSKGRISETRNAESHITEWSERRMVKIPKVKTEIRNLEGTNDYLISEIHSALYSLY</sequence>
<keyword evidence="2" id="KW-1185">Reference proteome</keyword>
<organism evidence="1 2">
    <name type="scientific">Trichuris suis</name>
    <name type="common">pig whipworm</name>
    <dbReference type="NCBI Taxonomy" id="68888"/>
    <lineage>
        <taxon>Eukaryota</taxon>
        <taxon>Metazoa</taxon>
        <taxon>Ecdysozoa</taxon>
        <taxon>Nematoda</taxon>
        <taxon>Enoplea</taxon>
        <taxon>Dorylaimia</taxon>
        <taxon>Trichinellida</taxon>
        <taxon>Trichuridae</taxon>
        <taxon>Trichuris</taxon>
    </lineage>
</organism>
<dbReference type="Proteomes" id="UP000030764">
    <property type="component" value="Unassembled WGS sequence"/>
</dbReference>